<name>A0A3E3E8X1_9FIRM</name>
<dbReference type="SUPFAM" id="SSF56349">
    <property type="entry name" value="DNA breaking-rejoining enzymes"/>
    <property type="match status" value="1"/>
</dbReference>
<dbReference type="PANTHER" id="PTHR30349">
    <property type="entry name" value="PHAGE INTEGRASE-RELATED"/>
    <property type="match status" value="1"/>
</dbReference>
<dbReference type="RefSeq" id="WP_117582497.1">
    <property type="nucleotide sequence ID" value="NZ_JAQEEX010000043.1"/>
</dbReference>
<dbReference type="CDD" id="cd01189">
    <property type="entry name" value="INT_ICEBs1_C_like"/>
    <property type="match status" value="1"/>
</dbReference>
<comment type="caution">
    <text evidence="5">The sequence shown here is derived from an EMBL/GenBank/DDBJ whole genome shotgun (WGS) entry which is preliminary data.</text>
</comment>
<dbReference type="InterPro" id="IPR050090">
    <property type="entry name" value="Tyrosine_recombinase_XerCD"/>
</dbReference>
<dbReference type="EMBL" id="QUSL01000040">
    <property type="protein sequence ID" value="RGD78978.1"/>
    <property type="molecule type" value="Genomic_DNA"/>
</dbReference>
<dbReference type="Pfam" id="PF00589">
    <property type="entry name" value="Phage_integrase"/>
    <property type="match status" value="1"/>
</dbReference>
<feature type="domain" description="Tyr recombinase" evidence="4">
    <location>
        <begin position="171"/>
        <end position="376"/>
    </location>
</feature>
<keyword evidence="3" id="KW-0233">DNA recombination</keyword>
<dbReference type="GO" id="GO:0015074">
    <property type="term" value="P:DNA integration"/>
    <property type="evidence" value="ECO:0007669"/>
    <property type="project" value="InterPro"/>
</dbReference>
<comment type="similarity">
    <text evidence="1">Belongs to the 'phage' integrase family.</text>
</comment>
<keyword evidence="2" id="KW-0238">DNA-binding</keyword>
<evidence type="ECO:0000256" key="3">
    <source>
        <dbReference type="ARBA" id="ARBA00023172"/>
    </source>
</evidence>
<dbReference type="InterPro" id="IPR011010">
    <property type="entry name" value="DNA_brk_join_enz"/>
</dbReference>
<dbReference type="Proteomes" id="UP000261032">
    <property type="component" value="Unassembled WGS sequence"/>
</dbReference>
<dbReference type="InterPro" id="IPR010998">
    <property type="entry name" value="Integrase_recombinase_N"/>
</dbReference>
<dbReference type="InterPro" id="IPR013762">
    <property type="entry name" value="Integrase-like_cat_sf"/>
</dbReference>
<dbReference type="Gene3D" id="1.10.443.10">
    <property type="entry name" value="Intergrase catalytic core"/>
    <property type="match status" value="1"/>
</dbReference>
<evidence type="ECO:0000256" key="2">
    <source>
        <dbReference type="ARBA" id="ARBA00023125"/>
    </source>
</evidence>
<dbReference type="GO" id="GO:0003677">
    <property type="term" value="F:DNA binding"/>
    <property type="evidence" value="ECO:0007669"/>
    <property type="project" value="UniProtKB-KW"/>
</dbReference>
<evidence type="ECO:0000313" key="5">
    <source>
        <dbReference type="EMBL" id="RGD78978.1"/>
    </source>
</evidence>
<evidence type="ECO:0000259" key="4">
    <source>
        <dbReference type="PROSITE" id="PS51898"/>
    </source>
</evidence>
<gene>
    <name evidence="5" type="ORF">DXB93_16630</name>
</gene>
<reference evidence="5 6" key="1">
    <citation type="submission" date="2018-08" db="EMBL/GenBank/DDBJ databases">
        <title>A genome reference for cultivated species of the human gut microbiota.</title>
        <authorList>
            <person name="Zou Y."/>
            <person name="Xue W."/>
            <person name="Luo G."/>
        </authorList>
    </citation>
    <scope>NUCLEOTIDE SEQUENCE [LARGE SCALE GENOMIC DNA]</scope>
    <source>
        <strain evidence="5 6">OM06-4</strain>
    </source>
</reference>
<dbReference type="PANTHER" id="PTHR30349:SF41">
    <property type="entry name" value="INTEGRASE_RECOMBINASE PROTEIN MJ0367-RELATED"/>
    <property type="match status" value="1"/>
</dbReference>
<dbReference type="InterPro" id="IPR028259">
    <property type="entry name" value="AP2-like_int_N"/>
</dbReference>
<evidence type="ECO:0000256" key="1">
    <source>
        <dbReference type="ARBA" id="ARBA00008857"/>
    </source>
</evidence>
<organism evidence="5 6">
    <name type="scientific">Thomasclavelia ramosa</name>
    <dbReference type="NCBI Taxonomy" id="1547"/>
    <lineage>
        <taxon>Bacteria</taxon>
        <taxon>Bacillati</taxon>
        <taxon>Bacillota</taxon>
        <taxon>Erysipelotrichia</taxon>
        <taxon>Erysipelotrichales</taxon>
        <taxon>Coprobacillaceae</taxon>
        <taxon>Thomasclavelia</taxon>
    </lineage>
</organism>
<sequence length="383" mass="45016">MAISKIQNKKYGNTFQVDIRYKNTLGIPKRHIKSGFKTFNEAKKYERDFKEQLEVLIEQGKSTNKTFNDIYYEYMEIEGEVKYARSTKVYYNVTHEMYVKDTIGNENMGSLKYMNLQQFFNKMAEKYNPPTLKNIKKLFAVTFKYALRVGYIRENPIPYIQISKSQDERRVKVEIISDENLSKIIEALQAVKRTNPYSSGKNAEFTFKSYAMALIIGRYTGLRVSETLALKKQDFDLENCCMTVRRKIEYSGLKAKDIHTTHQLKSAKSKGTVEISKLLCSYLKNWFEINPFEFVICDGKGKFIKPETLNHRIREVCKELNIHFHYHMLRHTYATELVMSGVNPVVVKDLMRHSDISTTWSIYTHPQNEDQRKALDNLYMEMK</sequence>
<dbReference type="GO" id="GO:0006310">
    <property type="term" value="P:DNA recombination"/>
    <property type="evidence" value="ECO:0007669"/>
    <property type="project" value="UniProtKB-KW"/>
</dbReference>
<dbReference type="InterPro" id="IPR002104">
    <property type="entry name" value="Integrase_catalytic"/>
</dbReference>
<accession>A0A3E3E8X1</accession>
<dbReference type="Gene3D" id="1.10.150.130">
    <property type="match status" value="1"/>
</dbReference>
<evidence type="ECO:0000313" key="6">
    <source>
        <dbReference type="Proteomes" id="UP000261032"/>
    </source>
</evidence>
<proteinExistence type="inferred from homology"/>
<dbReference type="PROSITE" id="PS51898">
    <property type="entry name" value="TYR_RECOMBINASE"/>
    <property type="match status" value="1"/>
</dbReference>
<protein>
    <submittedName>
        <fullName evidence="5">Site-specific integrase</fullName>
    </submittedName>
</protein>
<dbReference type="Pfam" id="PF14657">
    <property type="entry name" value="Arm-DNA-bind_4"/>
    <property type="match status" value="1"/>
</dbReference>
<dbReference type="AlphaFoldDB" id="A0A3E3E8X1"/>